<dbReference type="Gramene" id="rna41438">
    <property type="protein sequence ID" value="RHN46903.1"/>
    <property type="gene ID" value="gene41438"/>
</dbReference>
<name>A0A396H2G8_MEDTR</name>
<dbReference type="AlphaFoldDB" id="A0A396H2G8"/>
<reference evidence="2" key="1">
    <citation type="journal article" date="2018" name="Nat. Plants">
        <title>Whole-genome landscape of Medicago truncatula symbiotic genes.</title>
        <authorList>
            <person name="Pecrix Y."/>
            <person name="Staton S.E."/>
            <person name="Sallet E."/>
            <person name="Lelandais-Briere C."/>
            <person name="Moreau S."/>
            <person name="Carrere S."/>
            <person name="Blein T."/>
            <person name="Jardinaud M.F."/>
            <person name="Latrasse D."/>
            <person name="Zouine M."/>
            <person name="Zahm M."/>
            <person name="Kreplak J."/>
            <person name="Mayjonade B."/>
            <person name="Satge C."/>
            <person name="Perez M."/>
            <person name="Cauet S."/>
            <person name="Marande W."/>
            <person name="Chantry-Darmon C."/>
            <person name="Lopez-Roques C."/>
            <person name="Bouchez O."/>
            <person name="Berard A."/>
            <person name="Debelle F."/>
            <person name="Munos S."/>
            <person name="Bendahmane A."/>
            <person name="Berges H."/>
            <person name="Niebel A."/>
            <person name="Buitink J."/>
            <person name="Frugier F."/>
            <person name="Benhamed M."/>
            <person name="Crespi M."/>
            <person name="Gouzy J."/>
            <person name="Gamas P."/>
        </authorList>
    </citation>
    <scope>NUCLEOTIDE SEQUENCE [LARGE SCALE GENOMIC DNA]</scope>
    <source>
        <strain evidence="2">cv. Jemalong A17</strain>
    </source>
</reference>
<proteinExistence type="predicted"/>
<dbReference type="Proteomes" id="UP000265566">
    <property type="component" value="Chromosome 7"/>
</dbReference>
<organism evidence="1 2">
    <name type="scientific">Medicago truncatula</name>
    <name type="common">Barrel medic</name>
    <name type="synonym">Medicago tribuloides</name>
    <dbReference type="NCBI Taxonomy" id="3880"/>
    <lineage>
        <taxon>Eukaryota</taxon>
        <taxon>Viridiplantae</taxon>
        <taxon>Streptophyta</taxon>
        <taxon>Embryophyta</taxon>
        <taxon>Tracheophyta</taxon>
        <taxon>Spermatophyta</taxon>
        <taxon>Magnoliopsida</taxon>
        <taxon>eudicotyledons</taxon>
        <taxon>Gunneridae</taxon>
        <taxon>Pentapetalae</taxon>
        <taxon>rosids</taxon>
        <taxon>fabids</taxon>
        <taxon>Fabales</taxon>
        <taxon>Fabaceae</taxon>
        <taxon>Papilionoideae</taxon>
        <taxon>50 kb inversion clade</taxon>
        <taxon>NPAAA clade</taxon>
        <taxon>Hologalegina</taxon>
        <taxon>IRL clade</taxon>
        <taxon>Trifolieae</taxon>
        <taxon>Medicago</taxon>
    </lineage>
</organism>
<sequence length="54" mass="5831">MGFSSMRRILAGGQAKTTLEGSSLFPSISDYNGRFHQGMISRVPNRGKLSLGKS</sequence>
<evidence type="ECO:0000313" key="1">
    <source>
        <dbReference type="EMBL" id="RHN46903.1"/>
    </source>
</evidence>
<accession>A0A396H2G8</accession>
<comment type="caution">
    <text evidence="1">The sequence shown here is derived from an EMBL/GenBank/DDBJ whole genome shotgun (WGS) entry which is preliminary data.</text>
</comment>
<evidence type="ECO:0000313" key="2">
    <source>
        <dbReference type="Proteomes" id="UP000265566"/>
    </source>
</evidence>
<protein>
    <submittedName>
        <fullName evidence="1">Uncharacterized protein</fullName>
    </submittedName>
</protein>
<gene>
    <name evidence="1" type="ORF">MtrunA17_Chr7g0247171</name>
</gene>
<dbReference type="EMBL" id="PSQE01000007">
    <property type="protein sequence ID" value="RHN46903.1"/>
    <property type="molecule type" value="Genomic_DNA"/>
</dbReference>